<dbReference type="GO" id="GO:0030246">
    <property type="term" value="F:carbohydrate binding"/>
    <property type="evidence" value="ECO:0007669"/>
    <property type="project" value="InterPro"/>
</dbReference>
<dbReference type="PANTHER" id="PTHR11607">
    <property type="entry name" value="ALPHA-MANNOSIDASE"/>
    <property type="match status" value="1"/>
</dbReference>
<dbReference type="Proteomes" id="UP000663879">
    <property type="component" value="Unassembled WGS sequence"/>
</dbReference>
<dbReference type="InterPro" id="IPR050843">
    <property type="entry name" value="Glycosyl_Hydrlase_38"/>
</dbReference>
<feature type="non-terminal residue" evidence="2">
    <location>
        <position position="1"/>
    </location>
</feature>
<protein>
    <recommendedName>
        <fullName evidence="1">Glycosyl hydrolase family 38 C-terminal domain-containing protein</fullName>
    </recommendedName>
</protein>
<evidence type="ECO:0000259" key="1">
    <source>
        <dbReference type="Pfam" id="PF07748"/>
    </source>
</evidence>
<dbReference type="OrthoDB" id="10261055at2759"/>
<dbReference type="EMBL" id="CAJNOC010004764">
    <property type="protein sequence ID" value="CAF1032887.1"/>
    <property type="molecule type" value="Genomic_DNA"/>
</dbReference>
<dbReference type="InterPro" id="IPR011682">
    <property type="entry name" value="Glyco_hydro_38_C"/>
</dbReference>
<organism evidence="2 3">
    <name type="scientific">Brachionus calyciflorus</name>
    <dbReference type="NCBI Taxonomy" id="104777"/>
    <lineage>
        <taxon>Eukaryota</taxon>
        <taxon>Metazoa</taxon>
        <taxon>Spiralia</taxon>
        <taxon>Gnathifera</taxon>
        <taxon>Rotifera</taxon>
        <taxon>Eurotatoria</taxon>
        <taxon>Monogononta</taxon>
        <taxon>Pseudotrocha</taxon>
        <taxon>Ploima</taxon>
        <taxon>Brachionidae</taxon>
        <taxon>Brachionus</taxon>
    </lineage>
</organism>
<gene>
    <name evidence="2" type="ORF">OXX778_LOCUS17958</name>
</gene>
<dbReference type="InterPro" id="IPR011013">
    <property type="entry name" value="Gal_mutarotase_sf_dom"/>
</dbReference>
<dbReference type="InterPro" id="IPR013780">
    <property type="entry name" value="Glyco_hydro_b"/>
</dbReference>
<dbReference type="GO" id="GO:0006013">
    <property type="term" value="P:mannose metabolic process"/>
    <property type="evidence" value="ECO:0007669"/>
    <property type="project" value="InterPro"/>
</dbReference>
<dbReference type="GO" id="GO:0004559">
    <property type="term" value="F:alpha-mannosidase activity"/>
    <property type="evidence" value="ECO:0007669"/>
    <property type="project" value="InterPro"/>
</dbReference>
<sequence>LYQALKNSKNVIEYSTSQLMHERESSEVIFNIDDVRLFNPRESNEKKENIVEFTKEKPSQKIVLINSNLNKRSEIVSLKINDANIEVVKSDGSIVKNIQLNLIWPNTEGVQLTETLTNRLPNQDDLSFISDYDKNIYELLFQVDLGPISLNSFTIRKRIETETLIDYFPKVTFYCSSLKNLATQQELVKNLKIDFKQVGDVSEPILIHSGLNSEAHFSAKTGLLEKIKTSSGELKTKIKLIKYGTTNAREKSGAYLFLPDGPAVDLDPSLFQWIRVEHDGILRNRVCVNMTLILHCVEFLPELNDLKKFKTPYFNVWNVVDLRQTHNYELVMEIETDVKNNDEIHTDLNGLQFIKRKRYDKLTLQGNVFPMPSGAFIQDTKLRLNLVSAQPAGVGTLNPGAIQVFLDRKLDQDDNRGMEQPMNDNVVASNKFIVFYEEIKDSGSMGLEHPSVVFNLMSYDLLNPIVKMLAMSDSVKSSRNFVNRNQPCDLRLVNLRTMEGSNEEPLKKEVGLIVHRIPYDDCSTGNSVELSEYFKSECASSASVKFQDLFIETNDFKVKQAYLSLSEKNSEFIKKDSLIYNFVQPMQIEAFRLQF</sequence>
<dbReference type="Gene3D" id="2.60.40.1180">
    <property type="entry name" value="Golgi alpha-mannosidase II"/>
    <property type="match status" value="1"/>
</dbReference>
<keyword evidence="3" id="KW-1185">Reference proteome</keyword>
<dbReference type="PANTHER" id="PTHR11607:SF3">
    <property type="entry name" value="LYSOSOMAL ALPHA-MANNOSIDASE"/>
    <property type="match status" value="1"/>
</dbReference>
<dbReference type="AlphaFoldDB" id="A0A814JA80"/>
<comment type="caution">
    <text evidence="2">The sequence shown here is derived from an EMBL/GenBank/DDBJ whole genome shotgun (WGS) entry which is preliminary data.</text>
</comment>
<evidence type="ECO:0000313" key="2">
    <source>
        <dbReference type="EMBL" id="CAF1032887.1"/>
    </source>
</evidence>
<evidence type="ECO:0000313" key="3">
    <source>
        <dbReference type="Proteomes" id="UP000663879"/>
    </source>
</evidence>
<dbReference type="Pfam" id="PF07748">
    <property type="entry name" value="Glyco_hydro_38C"/>
    <property type="match status" value="1"/>
</dbReference>
<proteinExistence type="predicted"/>
<feature type="domain" description="Glycosyl hydrolase family 38 C-terminal" evidence="1">
    <location>
        <begin position="215"/>
        <end position="416"/>
    </location>
</feature>
<name>A0A814JA80_9BILA</name>
<dbReference type="SUPFAM" id="SSF74650">
    <property type="entry name" value="Galactose mutarotase-like"/>
    <property type="match status" value="1"/>
</dbReference>
<dbReference type="GO" id="GO:0000139">
    <property type="term" value="C:Golgi membrane"/>
    <property type="evidence" value="ECO:0007669"/>
    <property type="project" value="TreeGrafter"/>
</dbReference>
<dbReference type="Gene3D" id="2.70.98.30">
    <property type="entry name" value="Golgi alpha-mannosidase II, domain 4"/>
    <property type="match status" value="1"/>
</dbReference>
<dbReference type="GO" id="GO:0006491">
    <property type="term" value="P:N-glycan processing"/>
    <property type="evidence" value="ECO:0007669"/>
    <property type="project" value="TreeGrafter"/>
</dbReference>
<accession>A0A814JA80</accession>
<reference evidence="2" key="1">
    <citation type="submission" date="2021-02" db="EMBL/GenBank/DDBJ databases">
        <authorList>
            <person name="Nowell W R."/>
        </authorList>
    </citation>
    <scope>NUCLEOTIDE SEQUENCE</scope>
    <source>
        <strain evidence="2">Ploen Becks lab</strain>
    </source>
</reference>